<keyword evidence="1" id="KW-0732">Signal</keyword>
<evidence type="ECO:0000256" key="1">
    <source>
        <dbReference type="SAM" id="SignalP"/>
    </source>
</evidence>
<gene>
    <name evidence="2" type="ORF">ENV60_08815</name>
</gene>
<proteinExistence type="predicted"/>
<protein>
    <submittedName>
        <fullName evidence="2">Uncharacterized protein</fullName>
    </submittedName>
</protein>
<evidence type="ECO:0000313" key="2">
    <source>
        <dbReference type="EMBL" id="HGV98378.1"/>
    </source>
</evidence>
<comment type="caution">
    <text evidence="2">The sequence shown here is derived from an EMBL/GenBank/DDBJ whole genome shotgun (WGS) entry which is preliminary data.</text>
</comment>
<sequence length="184" mass="19996">MKFLKIGIIAVAFLLPVLAPAQVNDDSVRVGVKVTIQQVFDVALIAVYDYDPSASGNAIPSSDDTVDYFNRTPGTYTVGSTNGTYAVDVQVSNNTGSTYYLKLRGTGDFTSGTNTFALSNLKWALDGDPGSQTWTDFTTTYTQIGTGGNEQKDYYIDYRLVVPWSASAASNYKTETRYLLTTTP</sequence>
<name>A0A7C4XLV7_UNCW3</name>
<feature type="signal peptide" evidence="1">
    <location>
        <begin position="1"/>
        <end position="21"/>
    </location>
</feature>
<organism evidence="2">
    <name type="scientific">candidate division WOR-3 bacterium</name>
    <dbReference type="NCBI Taxonomy" id="2052148"/>
    <lineage>
        <taxon>Bacteria</taxon>
        <taxon>Bacteria division WOR-3</taxon>
    </lineage>
</organism>
<feature type="chain" id="PRO_5027677331" evidence="1">
    <location>
        <begin position="22"/>
        <end position="184"/>
    </location>
</feature>
<accession>A0A7C4XLV7</accession>
<reference evidence="2" key="1">
    <citation type="journal article" date="2020" name="mSystems">
        <title>Genome- and Community-Level Interaction Insights into Carbon Utilization and Element Cycling Functions of Hydrothermarchaeota in Hydrothermal Sediment.</title>
        <authorList>
            <person name="Zhou Z."/>
            <person name="Liu Y."/>
            <person name="Xu W."/>
            <person name="Pan J."/>
            <person name="Luo Z.H."/>
            <person name="Li M."/>
        </authorList>
    </citation>
    <scope>NUCLEOTIDE SEQUENCE [LARGE SCALE GENOMIC DNA]</scope>
    <source>
        <strain evidence="2">SpSt-774</strain>
    </source>
</reference>
<dbReference type="EMBL" id="DTGZ01000166">
    <property type="protein sequence ID" value="HGV98378.1"/>
    <property type="molecule type" value="Genomic_DNA"/>
</dbReference>
<dbReference type="AlphaFoldDB" id="A0A7C4XLV7"/>